<proteinExistence type="predicted"/>
<evidence type="ECO:0000313" key="1">
    <source>
        <dbReference type="EMBL" id="VDN61514.1"/>
    </source>
</evidence>
<dbReference type="AlphaFoldDB" id="A0A653AYP0"/>
<gene>
    <name evidence="1" type="ORF">POT9AD_0523</name>
</gene>
<protein>
    <submittedName>
        <fullName evidence="1">Uncharacterized protein</fullName>
    </submittedName>
</protein>
<sequence length="68" mass="7548">MDRYCVNTRAQANGDHEVHKEGCTFMPLPQNQHYLGAHSNCYGAVMAARLYYPTANGCAFCSYACHTS</sequence>
<organism evidence="1">
    <name type="scientific">Ectopseudomonas oleovorans</name>
    <name type="common">Pseudomonas oleovorans</name>
    <dbReference type="NCBI Taxonomy" id="301"/>
    <lineage>
        <taxon>Bacteria</taxon>
        <taxon>Pseudomonadati</taxon>
        <taxon>Pseudomonadota</taxon>
        <taxon>Gammaproteobacteria</taxon>
        <taxon>Pseudomonadales</taxon>
        <taxon>Pseudomonadaceae</taxon>
        <taxon>Ectopseudomonas</taxon>
    </lineage>
</organism>
<accession>A0A653AYP0</accession>
<dbReference type="OrthoDB" id="47198at2"/>
<reference evidence="1" key="1">
    <citation type="submission" date="2018-11" db="EMBL/GenBank/DDBJ databases">
        <authorList>
            <consortium name="Genoscope - CEA"/>
            <person name="William W."/>
        </authorList>
    </citation>
    <scope>NUCLEOTIDE SEQUENCE [LARGE SCALE GENOMIC DNA]</scope>
    <source>
        <strain evidence="1">T9AD</strain>
    </source>
</reference>
<name>A0A653AYP0_ECTOL</name>
<dbReference type="EMBL" id="LR130779">
    <property type="protein sequence ID" value="VDN61514.1"/>
    <property type="molecule type" value="Genomic_DNA"/>
</dbReference>